<dbReference type="EMBL" id="FXTY01000005">
    <property type="protein sequence ID" value="SMP25243.1"/>
    <property type="molecule type" value="Genomic_DNA"/>
</dbReference>
<reference evidence="7 8" key="1">
    <citation type="submission" date="2017-05" db="EMBL/GenBank/DDBJ databases">
        <authorList>
            <person name="Varghese N."/>
            <person name="Submissions S."/>
        </authorList>
    </citation>
    <scope>NUCLEOTIDE SEQUENCE [LARGE SCALE GENOMIC DNA]</scope>
    <source>
        <strain evidence="7 8">DSM 29734</strain>
    </source>
</reference>
<comment type="cofactor">
    <cofactor evidence="1">
        <name>Zn(2+)</name>
        <dbReference type="ChEBI" id="CHEBI:29105"/>
    </cofactor>
</comment>
<keyword evidence="8" id="KW-1185">Reference proteome</keyword>
<feature type="domain" description="DAPG hydrolase PhiG" evidence="6">
    <location>
        <begin position="15"/>
        <end position="208"/>
    </location>
</feature>
<name>A0ABY1P306_9RHOB</name>
<evidence type="ECO:0000256" key="1">
    <source>
        <dbReference type="ARBA" id="ARBA00001947"/>
    </source>
</evidence>
<proteinExistence type="inferred from homology"/>
<keyword evidence="4" id="KW-0862">Zinc</keyword>
<organism evidence="7 8">
    <name type="scientific">Shimia sagamensis</name>
    <dbReference type="NCBI Taxonomy" id="1566352"/>
    <lineage>
        <taxon>Bacteria</taxon>
        <taxon>Pseudomonadati</taxon>
        <taxon>Pseudomonadota</taxon>
        <taxon>Alphaproteobacteria</taxon>
        <taxon>Rhodobacterales</taxon>
        <taxon>Roseobacteraceae</taxon>
    </lineage>
</organism>
<evidence type="ECO:0000313" key="7">
    <source>
        <dbReference type="EMBL" id="SMP25243.1"/>
    </source>
</evidence>
<keyword evidence="3" id="KW-0378">Hydrolase</keyword>
<evidence type="ECO:0000259" key="6">
    <source>
        <dbReference type="Pfam" id="PF18089"/>
    </source>
</evidence>
<evidence type="ECO:0000256" key="2">
    <source>
        <dbReference type="ARBA" id="ARBA00022723"/>
    </source>
</evidence>
<evidence type="ECO:0000256" key="4">
    <source>
        <dbReference type="ARBA" id="ARBA00022833"/>
    </source>
</evidence>
<evidence type="ECO:0000313" key="8">
    <source>
        <dbReference type="Proteomes" id="UP001157961"/>
    </source>
</evidence>
<dbReference type="InterPro" id="IPR041526">
    <property type="entry name" value="DAPG_hydrolase"/>
</dbReference>
<accession>A0ABY1P306</accession>
<dbReference type="Pfam" id="PF18089">
    <property type="entry name" value="DAPG_hydrolase"/>
    <property type="match status" value="1"/>
</dbReference>
<keyword evidence="2" id="KW-0479">Metal-binding</keyword>
<dbReference type="Proteomes" id="UP001157961">
    <property type="component" value="Unassembled WGS sequence"/>
</dbReference>
<sequence>MKKLPPARDFGWTHRGLEEAETVFTQTQDGRLVMELRHAVVPGVTAEMVAWWFGVYAHQKLSIDGETHLAFLVWHPRDHLHIERVGGETHVPLKAGDRIAFREAYGRDTRYSTDETWRVLRRSVQSYAIRSVRWSFTVAELEHFFEDTVDGVQVLTRLCVGVPDGWAKSLINQVFIPVFFDEKKTEAWMQHNVEEISAWSHFLPEVYARRDQGDVIVWDRTSKP</sequence>
<comment type="caution">
    <text evidence="7">The sequence shown here is derived from an EMBL/GenBank/DDBJ whole genome shotgun (WGS) entry which is preliminary data.</text>
</comment>
<evidence type="ECO:0000256" key="5">
    <source>
        <dbReference type="ARBA" id="ARBA00023459"/>
    </source>
</evidence>
<evidence type="ECO:0000256" key="3">
    <source>
        <dbReference type="ARBA" id="ARBA00022801"/>
    </source>
</evidence>
<protein>
    <recommendedName>
        <fullName evidence="6">DAPG hydrolase PhiG domain-containing protein</fullName>
    </recommendedName>
</protein>
<comment type="similarity">
    <text evidence="5">Belongs to the DAPG/phloretin hydrolase family.</text>
</comment>
<gene>
    <name evidence="7" type="ORF">SAMN06265373_10563</name>
</gene>